<dbReference type="Proteomes" id="UP000634136">
    <property type="component" value="Unassembled WGS sequence"/>
</dbReference>
<dbReference type="Gene3D" id="1.20.140.40">
    <property type="entry name" value="Invertase/pectin methylesterase inhibitor family protein"/>
    <property type="match status" value="1"/>
</dbReference>
<evidence type="ECO:0000256" key="11">
    <source>
        <dbReference type="ARBA" id="ARBA00022989"/>
    </source>
</evidence>
<dbReference type="EMBL" id="JAAIUW010000008">
    <property type="protein sequence ID" value="KAF7818188.1"/>
    <property type="molecule type" value="Genomic_DNA"/>
</dbReference>
<keyword evidence="11 15" id="KW-1133">Transmembrane helix</keyword>
<keyword evidence="8 14" id="KW-0863">Zinc-finger</keyword>
<evidence type="ECO:0000256" key="10">
    <source>
        <dbReference type="ARBA" id="ARBA00022833"/>
    </source>
</evidence>
<comment type="pathway">
    <text evidence="3">Protein modification; protein ubiquitination.</text>
</comment>
<evidence type="ECO:0000256" key="4">
    <source>
        <dbReference type="ARBA" id="ARBA00012483"/>
    </source>
</evidence>
<keyword evidence="18" id="KW-1185">Reference proteome</keyword>
<comment type="similarity">
    <text evidence="13">Belongs to the RING-type zinc finger family. ATL subfamily.</text>
</comment>
<dbReference type="FunFam" id="3.30.40.10:FF:000187">
    <property type="entry name" value="E3 ubiquitin-protein ligase ATL6"/>
    <property type="match status" value="1"/>
</dbReference>
<dbReference type="AlphaFoldDB" id="A0A834T9W2"/>
<dbReference type="InterPro" id="IPR001841">
    <property type="entry name" value="Znf_RING"/>
</dbReference>
<evidence type="ECO:0000256" key="8">
    <source>
        <dbReference type="ARBA" id="ARBA00022771"/>
    </source>
</evidence>
<dbReference type="GO" id="GO:0016567">
    <property type="term" value="P:protein ubiquitination"/>
    <property type="evidence" value="ECO:0007669"/>
    <property type="project" value="TreeGrafter"/>
</dbReference>
<organism evidence="17 18">
    <name type="scientific">Senna tora</name>
    <dbReference type="NCBI Taxonomy" id="362788"/>
    <lineage>
        <taxon>Eukaryota</taxon>
        <taxon>Viridiplantae</taxon>
        <taxon>Streptophyta</taxon>
        <taxon>Embryophyta</taxon>
        <taxon>Tracheophyta</taxon>
        <taxon>Spermatophyta</taxon>
        <taxon>Magnoliopsida</taxon>
        <taxon>eudicotyledons</taxon>
        <taxon>Gunneridae</taxon>
        <taxon>Pentapetalae</taxon>
        <taxon>rosids</taxon>
        <taxon>fabids</taxon>
        <taxon>Fabales</taxon>
        <taxon>Fabaceae</taxon>
        <taxon>Caesalpinioideae</taxon>
        <taxon>Cassia clade</taxon>
        <taxon>Senna</taxon>
    </lineage>
</organism>
<keyword evidence="10" id="KW-0862">Zinc</keyword>
<evidence type="ECO:0000256" key="9">
    <source>
        <dbReference type="ARBA" id="ARBA00022786"/>
    </source>
</evidence>
<dbReference type="CDD" id="cd16461">
    <property type="entry name" value="RING-H2_EL5-like"/>
    <property type="match status" value="1"/>
</dbReference>
<dbReference type="PANTHER" id="PTHR45676:SF98">
    <property type="entry name" value="RING-TYPE E3 UBIQUITIN TRANSFERASE"/>
    <property type="match status" value="1"/>
</dbReference>
<keyword evidence="6 15" id="KW-0812">Transmembrane</keyword>
<evidence type="ECO:0000256" key="1">
    <source>
        <dbReference type="ARBA" id="ARBA00000900"/>
    </source>
</evidence>
<dbReference type="SUPFAM" id="SSF57850">
    <property type="entry name" value="RING/U-box"/>
    <property type="match status" value="1"/>
</dbReference>
<keyword evidence="12 15" id="KW-0472">Membrane</keyword>
<comment type="caution">
    <text evidence="17">The sequence shown here is derived from an EMBL/GenBank/DDBJ whole genome shotgun (WGS) entry which is preliminary data.</text>
</comment>
<evidence type="ECO:0000256" key="3">
    <source>
        <dbReference type="ARBA" id="ARBA00004906"/>
    </source>
</evidence>
<dbReference type="EC" id="2.3.2.27" evidence="4"/>
<dbReference type="GO" id="GO:0004857">
    <property type="term" value="F:enzyme inhibitor activity"/>
    <property type="evidence" value="ECO:0007669"/>
    <property type="project" value="InterPro"/>
</dbReference>
<comment type="catalytic activity">
    <reaction evidence="1">
        <text>S-ubiquitinyl-[E2 ubiquitin-conjugating enzyme]-L-cysteine + [acceptor protein]-L-lysine = [E2 ubiquitin-conjugating enzyme]-L-cysteine + N(6)-ubiquitinyl-[acceptor protein]-L-lysine.</text>
        <dbReference type="EC" id="2.3.2.27"/>
    </reaction>
</comment>
<dbReference type="SMART" id="SM00184">
    <property type="entry name" value="RING"/>
    <property type="match status" value="1"/>
</dbReference>
<evidence type="ECO:0000256" key="12">
    <source>
        <dbReference type="ARBA" id="ARBA00023136"/>
    </source>
</evidence>
<evidence type="ECO:0000256" key="6">
    <source>
        <dbReference type="ARBA" id="ARBA00022692"/>
    </source>
</evidence>
<dbReference type="GO" id="GO:0008270">
    <property type="term" value="F:zinc ion binding"/>
    <property type="evidence" value="ECO:0007669"/>
    <property type="project" value="UniProtKB-KW"/>
</dbReference>
<dbReference type="GO" id="GO:0016020">
    <property type="term" value="C:membrane"/>
    <property type="evidence" value="ECO:0007669"/>
    <property type="project" value="UniProtKB-SubCell"/>
</dbReference>
<dbReference type="Gene3D" id="3.30.40.10">
    <property type="entry name" value="Zinc/RING finger domain, C3HC4 (zinc finger)"/>
    <property type="match status" value="1"/>
</dbReference>
<evidence type="ECO:0000256" key="15">
    <source>
        <dbReference type="SAM" id="Phobius"/>
    </source>
</evidence>
<gene>
    <name evidence="17" type="ORF">G2W53_023643</name>
</gene>
<protein>
    <recommendedName>
        <fullName evidence="4">RING-type E3 ubiquitin transferase</fullName>
        <ecNumber evidence="4">2.3.2.27</ecNumber>
    </recommendedName>
</protein>
<reference evidence="17" key="1">
    <citation type="submission" date="2020-09" db="EMBL/GenBank/DDBJ databases">
        <title>Genome-Enabled Discovery of Anthraquinone Biosynthesis in Senna tora.</title>
        <authorList>
            <person name="Kang S.-H."/>
            <person name="Pandey R.P."/>
            <person name="Lee C.-M."/>
            <person name="Sim J.-S."/>
            <person name="Jeong J.-T."/>
            <person name="Choi B.-S."/>
            <person name="Jung M."/>
            <person name="Ginzburg D."/>
            <person name="Zhao K."/>
            <person name="Won S.Y."/>
            <person name="Oh T.-J."/>
            <person name="Yu Y."/>
            <person name="Kim N.-H."/>
            <person name="Lee O.R."/>
            <person name="Lee T.-H."/>
            <person name="Bashyal P."/>
            <person name="Kim T.-S."/>
            <person name="Lee W.-H."/>
            <person name="Kawkins C."/>
            <person name="Kim C.-K."/>
            <person name="Kim J.S."/>
            <person name="Ahn B.O."/>
            <person name="Rhee S.Y."/>
            <person name="Sohng J.K."/>
        </authorList>
    </citation>
    <scope>NUCLEOTIDE SEQUENCE</scope>
    <source>
        <tissue evidence="17">Leaf</tissue>
    </source>
</reference>
<dbReference type="InterPro" id="IPR035513">
    <property type="entry name" value="Invertase/methylesterase_inhib"/>
</dbReference>
<dbReference type="SUPFAM" id="SSF101148">
    <property type="entry name" value="Plant invertase/pectin methylesterase inhibitor"/>
    <property type="match status" value="1"/>
</dbReference>
<evidence type="ECO:0000256" key="2">
    <source>
        <dbReference type="ARBA" id="ARBA00004167"/>
    </source>
</evidence>
<accession>A0A834T9W2</accession>
<name>A0A834T9W2_9FABA</name>
<evidence type="ECO:0000256" key="14">
    <source>
        <dbReference type="PROSITE-ProRule" id="PRU00175"/>
    </source>
</evidence>
<comment type="subcellular location">
    <subcellularLocation>
        <location evidence="2">Membrane</location>
        <topology evidence="2">Single-pass membrane protein</topology>
    </subcellularLocation>
</comment>
<dbReference type="SMART" id="SM00856">
    <property type="entry name" value="PMEI"/>
    <property type="match status" value="1"/>
</dbReference>
<evidence type="ECO:0000313" key="17">
    <source>
        <dbReference type="EMBL" id="KAF7818188.1"/>
    </source>
</evidence>
<dbReference type="GO" id="GO:0061630">
    <property type="term" value="F:ubiquitin protein ligase activity"/>
    <property type="evidence" value="ECO:0007669"/>
    <property type="project" value="UniProtKB-EC"/>
</dbReference>
<dbReference type="PROSITE" id="PS50089">
    <property type="entry name" value="ZF_RING_2"/>
    <property type="match status" value="1"/>
</dbReference>
<sequence length="321" mass="35600">MDMNADSHTKFADNGKVMLASAILLFLILVIVIFFRTYAYSCFRRHRHHPPNRNLLPTLAASNNSKGLHPSLFNLLPTFNYSSHSHRPLHECAVCLSEFQEDEEGRLLPNCNHGFHTHCIDKWFRSHSNCPLCRAPVAPPKITEAAAGCSYLPPPIGCPSKALDVEEGVKGKELIKKVCEKSPSREVCTRVLEADPRSENAGLDELAMISLKEARANASDIINHLKLLVVNDSLGPDVQQGMSDCLETLGDSEEQLEDAIAALLVKALDDTQRWLQVALAAVDTCRSYLHGNDRLLMNKEQNFRLMCDISLSICNTLVSGI</sequence>
<evidence type="ECO:0000313" key="18">
    <source>
        <dbReference type="Proteomes" id="UP000634136"/>
    </source>
</evidence>
<dbReference type="InterPro" id="IPR013083">
    <property type="entry name" value="Znf_RING/FYVE/PHD"/>
</dbReference>
<evidence type="ECO:0000256" key="13">
    <source>
        <dbReference type="ARBA" id="ARBA00024209"/>
    </source>
</evidence>
<proteinExistence type="inferred from homology"/>
<feature type="transmembrane region" description="Helical" evidence="15">
    <location>
        <begin position="17"/>
        <end position="39"/>
    </location>
</feature>
<feature type="domain" description="RING-type" evidence="16">
    <location>
        <begin position="92"/>
        <end position="134"/>
    </location>
</feature>
<keyword evidence="9" id="KW-0833">Ubl conjugation pathway</keyword>
<keyword evidence="5" id="KW-0808">Transferase</keyword>
<dbReference type="Pfam" id="PF13639">
    <property type="entry name" value="zf-RING_2"/>
    <property type="match status" value="1"/>
</dbReference>
<dbReference type="Pfam" id="PF04043">
    <property type="entry name" value="PMEI"/>
    <property type="match status" value="1"/>
</dbReference>
<keyword evidence="7" id="KW-0479">Metal-binding</keyword>
<dbReference type="InterPro" id="IPR006501">
    <property type="entry name" value="Pectinesterase_inhib_dom"/>
</dbReference>
<evidence type="ECO:0000256" key="7">
    <source>
        <dbReference type="ARBA" id="ARBA00022723"/>
    </source>
</evidence>
<dbReference type="NCBIfam" id="TIGR01614">
    <property type="entry name" value="PME_inhib"/>
    <property type="match status" value="1"/>
</dbReference>
<dbReference type="OrthoDB" id="841681at2759"/>
<evidence type="ECO:0000259" key="16">
    <source>
        <dbReference type="PROSITE" id="PS50089"/>
    </source>
</evidence>
<evidence type="ECO:0000256" key="5">
    <source>
        <dbReference type="ARBA" id="ARBA00022679"/>
    </source>
</evidence>
<dbReference type="PANTHER" id="PTHR45676">
    <property type="entry name" value="RING-H2 FINGER PROTEIN ATL51-RELATED"/>
    <property type="match status" value="1"/>
</dbReference>